<name>W2ZFP6_PHYNI</name>
<dbReference type="Proteomes" id="UP000018948">
    <property type="component" value="Unassembled WGS sequence"/>
</dbReference>
<comment type="caution">
    <text evidence="2">The sequence shown here is derived from an EMBL/GenBank/DDBJ whole genome shotgun (WGS) entry which is preliminary data.</text>
</comment>
<protein>
    <submittedName>
        <fullName evidence="2">Uncharacterized protein</fullName>
    </submittedName>
</protein>
<dbReference type="EMBL" id="ANIY01001665">
    <property type="protein sequence ID" value="ETP45796.1"/>
    <property type="molecule type" value="Genomic_DNA"/>
</dbReference>
<dbReference type="AlphaFoldDB" id="W2ZFP6"/>
<sequence length="172" mass="19027">MDGVGRDQRPSGNGVAGVVGDCLLAVANPSEQSTLHSEVVRHVVLHGEVCKQAPEYEGRKSVLSVTSGYDVSIRVRQTESVYAFNHPPSHVKSFQKNKGEVLRKIFDVEQFETRNRKFVDEIKTNGYGASVTMIRSVTTASVVVVEKQVSTKKRKKNDGTAGTEKKPRKKRQ</sequence>
<organism evidence="2 3">
    <name type="scientific">Phytophthora nicotianae P10297</name>
    <dbReference type="NCBI Taxonomy" id="1317064"/>
    <lineage>
        <taxon>Eukaryota</taxon>
        <taxon>Sar</taxon>
        <taxon>Stramenopiles</taxon>
        <taxon>Oomycota</taxon>
        <taxon>Peronosporomycetes</taxon>
        <taxon>Peronosporales</taxon>
        <taxon>Peronosporaceae</taxon>
        <taxon>Phytophthora</taxon>
    </lineage>
</organism>
<reference evidence="2 3" key="1">
    <citation type="submission" date="2013-11" db="EMBL/GenBank/DDBJ databases">
        <title>The Genome Sequence of Phytophthora parasitica P10297.</title>
        <authorList>
            <consortium name="The Broad Institute Genomics Platform"/>
            <person name="Russ C."/>
            <person name="Tyler B."/>
            <person name="Panabieres F."/>
            <person name="Shan W."/>
            <person name="Tripathy S."/>
            <person name="Grunwald N."/>
            <person name="Machado M."/>
            <person name="Johnson C.S."/>
            <person name="Walker B."/>
            <person name="Young S.K."/>
            <person name="Zeng Q."/>
            <person name="Gargeya S."/>
            <person name="Fitzgerald M."/>
            <person name="Haas B."/>
            <person name="Abouelleil A."/>
            <person name="Allen A.W."/>
            <person name="Alvarado L."/>
            <person name="Arachchi H.M."/>
            <person name="Berlin A.M."/>
            <person name="Chapman S.B."/>
            <person name="Gainer-Dewar J."/>
            <person name="Goldberg J."/>
            <person name="Griggs A."/>
            <person name="Gujja S."/>
            <person name="Hansen M."/>
            <person name="Howarth C."/>
            <person name="Imamovic A."/>
            <person name="Ireland A."/>
            <person name="Larimer J."/>
            <person name="McCowan C."/>
            <person name="Murphy C."/>
            <person name="Pearson M."/>
            <person name="Poon T.W."/>
            <person name="Priest M."/>
            <person name="Roberts A."/>
            <person name="Saif S."/>
            <person name="Shea T."/>
            <person name="Sisk P."/>
            <person name="Sykes S."/>
            <person name="Wortman J."/>
            <person name="Nusbaum C."/>
            <person name="Birren B."/>
        </authorList>
    </citation>
    <scope>NUCLEOTIDE SEQUENCE [LARGE SCALE GENOMIC DNA]</scope>
    <source>
        <strain evidence="2 3">P10297</strain>
    </source>
</reference>
<proteinExistence type="predicted"/>
<dbReference type="OrthoDB" id="124054at2759"/>
<evidence type="ECO:0000256" key="1">
    <source>
        <dbReference type="SAM" id="MobiDB-lite"/>
    </source>
</evidence>
<evidence type="ECO:0000313" key="2">
    <source>
        <dbReference type="EMBL" id="ETP45796.1"/>
    </source>
</evidence>
<evidence type="ECO:0000313" key="3">
    <source>
        <dbReference type="Proteomes" id="UP000018948"/>
    </source>
</evidence>
<gene>
    <name evidence="2" type="ORF">F442_07856</name>
</gene>
<accession>W2ZFP6</accession>
<feature type="region of interest" description="Disordered" evidence="1">
    <location>
        <begin position="148"/>
        <end position="172"/>
    </location>
</feature>